<dbReference type="Gene3D" id="3.90.550.50">
    <property type="match status" value="1"/>
</dbReference>
<evidence type="ECO:0000256" key="4">
    <source>
        <dbReference type="ARBA" id="ARBA00022679"/>
    </source>
</evidence>
<feature type="region of interest" description="Disordered" evidence="10">
    <location>
        <begin position="158"/>
        <end position="180"/>
    </location>
</feature>
<proteinExistence type="inferred from homology"/>
<evidence type="ECO:0000256" key="10">
    <source>
        <dbReference type="SAM" id="MobiDB-lite"/>
    </source>
</evidence>
<comment type="similarity">
    <text evidence="2">Belongs to the glycosyltransferase 31 family.</text>
</comment>
<comment type="subcellular location">
    <subcellularLocation>
        <location evidence="1">Golgi apparatus membrane</location>
        <topology evidence="1">Single-pass type II membrane protein</topology>
    </subcellularLocation>
</comment>
<keyword evidence="12" id="KW-1185">Reference proteome</keyword>
<evidence type="ECO:0000313" key="12">
    <source>
        <dbReference type="Proteomes" id="UP000215902"/>
    </source>
</evidence>
<dbReference type="GO" id="GO:0006493">
    <property type="term" value="P:protein O-linked glycosylation"/>
    <property type="evidence" value="ECO:0007669"/>
    <property type="project" value="TreeGrafter"/>
</dbReference>
<sequence>AQMKLIKSVSAISRFTMLNSLQRCAALLLHLSLRHWNLLLLLMISLTLSAQLSFGSKLFLGRPRKQFSAPVIETEPSLNKGKSLKSISAGPKPELSGTTNKPPTRFDNLKPKPPLKTTGEMAKDLFKEASADSQHIGYFLADRKHFILEDPFEGPVAHVKSQKGSSNNHKQVKNLQKGSFIDQKDHKETTIYEGVNPTKETEAQKPQQNKTIEPQTLMERIERASDSRLYSKLLTKLKSLGSAVTQQQLQSAAGKCGGLQSPALRYVQTYDFVHMADHLCTAGDLLALVAVHSNAKNLGRRATIRRTWGSLRYVGRYRIEVAFFLGRPASGDSDESGATGAQLEALLDAESDRFGDIVQLNYTENYRNMSIKHLAVYEWVLRHCQSAKYLVKVDDDTFTDVAHLATFLSQGAPSGFYCSATRGAKPQRSPWPYMSKWLVSYDEFPGSFYPTYCEGFGYILNAKHVASIYLCSLFKQFFWIDDVYVAGVLAASLDIPIVGFWRGHGYTTIVPSLASEGIVNYIFLTAFDSAFFDSLWVKLWQAVLKYSLDVNL</sequence>
<dbReference type="Proteomes" id="UP000215902">
    <property type="component" value="Unassembled WGS sequence"/>
</dbReference>
<evidence type="ECO:0000256" key="9">
    <source>
        <dbReference type="ARBA" id="ARBA00023136"/>
    </source>
</evidence>
<dbReference type="PANTHER" id="PTHR11214:SF3">
    <property type="entry name" value="BETA-1,3-GALACTOSYLTRANSFERASE 6"/>
    <property type="match status" value="1"/>
</dbReference>
<comment type="caution">
    <text evidence="11">The sequence shown here is derived from an EMBL/GenBank/DDBJ whole genome shotgun (WGS) entry which is preliminary data.</text>
</comment>
<dbReference type="InterPro" id="IPR002659">
    <property type="entry name" value="Glyco_trans_31"/>
</dbReference>
<keyword evidence="4" id="KW-0808">Transferase</keyword>
<evidence type="ECO:0000256" key="8">
    <source>
        <dbReference type="ARBA" id="ARBA00023034"/>
    </source>
</evidence>
<evidence type="ECO:0000256" key="1">
    <source>
        <dbReference type="ARBA" id="ARBA00004323"/>
    </source>
</evidence>
<evidence type="ECO:0008006" key="13">
    <source>
        <dbReference type="Google" id="ProtNLM"/>
    </source>
</evidence>
<reference evidence="11 12" key="1">
    <citation type="submission" date="2017-06" db="EMBL/GenBank/DDBJ databases">
        <title>A platform for efficient transgenesis in Macrostomum lignano, a flatworm model organism for stem cell research.</title>
        <authorList>
            <person name="Berezikov E."/>
        </authorList>
    </citation>
    <scope>NUCLEOTIDE SEQUENCE [LARGE SCALE GENOMIC DNA]</scope>
    <source>
        <strain evidence="11">DV1</strain>
        <tissue evidence="11">Whole organism</tissue>
    </source>
</reference>
<keyword evidence="9" id="KW-0472">Membrane</keyword>
<protein>
    <recommendedName>
        <fullName evidence="13">Hexosyltransferase</fullName>
    </recommendedName>
</protein>
<accession>A0A267ENA4</accession>
<name>A0A267ENA4_9PLAT</name>
<dbReference type="OrthoDB" id="5512589at2759"/>
<evidence type="ECO:0000256" key="3">
    <source>
        <dbReference type="ARBA" id="ARBA00022676"/>
    </source>
</evidence>
<feature type="compositionally biased region" description="Polar residues" evidence="10">
    <location>
        <begin position="162"/>
        <end position="177"/>
    </location>
</feature>
<dbReference type="GO" id="GO:0016758">
    <property type="term" value="F:hexosyltransferase activity"/>
    <property type="evidence" value="ECO:0007669"/>
    <property type="project" value="InterPro"/>
</dbReference>
<organism evidence="11 12">
    <name type="scientific">Macrostomum lignano</name>
    <dbReference type="NCBI Taxonomy" id="282301"/>
    <lineage>
        <taxon>Eukaryota</taxon>
        <taxon>Metazoa</taxon>
        <taxon>Spiralia</taxon>
        <taxon>Lophotrochozoa</taxon>
        <taxon>Platyhelminthes</taxon>
        <taxon>Rhabditophora</taxon>
        <taxon>Macrostomorpha</taxon>
        <taxon>Macrostomida</taxon>
        <taxon>Macrostomidae</taxon>
        <taxon>Macrostomum</taxon>
    </lineage>
</organism>
<feature type="non-terminal residue" evidence="11">
    <location>
        <position position="1"/>
    </location>
</feature>
<dbReference type="Pfam" id="PF01762">
    <property type="entry name" value="Galactosyl_T"/>
    <property type="match status" value="1"/>
</dbReference>
<keyword evidence="8" id="KW-0333">Golgi apparatus</keyword>
<evidence type="ECO:0000256" key="5">
    <source>
        <dbReference type="ARBA" id="ARBA00022692"/>
    </source>
</evidence>
<keyword evidence="5" id="KW-0812">Transmembrane</keyword>
<dbReference type="GO" id="GO:0000139">
    <property type="term" value="C:Golgi membrane"/>
    <property type="evidence" value="ECO:0007669"/>
    <property type="project" value="UniProtKB-SubCell"/>
</dbReference>
<keyword evidence="3" id="KW-0328">Glycosyltransferase</keyword>
<dbReference type="STRING" id="282301.A0A267ENA4"/>
<evidence type="ECO:0000256" key="2">
    <source>
        <dbReference type="ARBA" id="ARBA00008661"/>
    </source>
</evidence>
<evidence type="ECO:0000256" key="7">
    <source>
        <dbReference type="ARBA" id="ARBA00022989"/>
    </source>
</evidence>
<gene>
    <name evidence="11" type="ORF">BOX15_Mlig023204g1</name>
</gene>
<dbReference type="AlphaFoldDB" id="A0A267ENA4"/>
<evidence type="ECO:0000256" key="6">
    <source>
        <dbReference type="ARBA" id="ARBA00022968"/>
    </source>
</evidence>
<keyword evidence="6" id="KW-0735">Signal-anchor</keyword>
<dbReference type="EMBL" id="NIVC01001957">
    <property type="protein sequence ID" value="PAA62252.1"/>
    <property type="molecule type" value="Genomic_DNA"/>
</dbReference>
<feature type="region of interest" description="Disordered" evidence="10">
    <location>
        <begin position="80"/>
        <end position="116"/>
    </location>
</feature>
<dbReference type="PANTHER" id="PTHR11214">
    <property type="entry name" value="BETA-1,3-N-ACETYLGLUCOSAMINYLTRANSFERASE"/>
    <property type="match status" value="1"/>
</dbReference>
<evidence type="ECO:0000313" key="11">
    <source>
        <dbReference type="EMBL" id="PAA62252.1"/>
    </source>
</evidence>
<keyword evidence="7" id="KW-1133">Transmembrane helix</keyword>